<protein>
    <submittedName>
        <fullName evidence="4">SKP1 family, dimerization domain protein</fullName>
    </submittedName>
</protein>
<feature type="region of interest" description="Disordered" evidence="2">
    <location>
        <begin position="118"/>
        <end position="153"/>
    </location>
</feature>
<keyword evidence="6" id="KW-1185">Reference proteome</keyword>
<dbReference type="Gene3D" id="3.30.710.10">
    <property type="entry name" value="Potassium Channel Kv1.1, Chain A"/>
    <property type="match status" value="1"/>
</dbReference>
<dbReference type="PaxDb" id="3880-AES70735"/>
<dbReference type="GO" id="GO:0031146">
    <property type="term" value="P:SCF-dependent proteasomal ubiquitin-dependent protein catabolic process"/>
    <property type="evidence" value="ECO:0000318"/>
    <property type="project" value="GO_Central"/>
</dbReference>
<reference evidence="4 6" key="1">
    <citation type="journal article" date="2011" name="Nature">
        <title>The Medicago genome provides insight into the evolution of rhizobial symbioses.</title>
        <authorList>
            <person name="Young N.D."/>
            <person name="Debelle F."/>
            <person name="Oldroyd G.E."/>
            <person name="Geurts R."/>
            <person name="Cannon S.B."/>
            <person name="Udvardi M.K."/>
            <person name="Benedito V.A."/>
            <person name="Mayer K.F."/>
            <person name="Gouzy J."/>
            <person name="Schoof H."/>
            <person name="Van de Peer Y."/>
            <person name="Proost S."/>
            <person name="Cook D.R."/>
            <person name="Meyers B.C."/>
            <person name="Spannagl M."/>
            <person name="Cheung F."/>
            <person name="De Mita S."/>
            <person name="Krishnakumar V."/>
            <person name="Gundlach H."/>
            <person name="Zhou S."/>
            <person name="Mudge J."/>
            <person name="Bharti A.K."/>
            <person name="Murray J.D."/>
            <person name="Naoumkina M.A."/>
            <person name="Rosen B."/>
            <person name="Silverstein K.A."/>
            <person name="Tang H."/>
            <person name="Rombauts S."/>
            <person name="Zhao P.X."/>
            <person name="Zhou P."/>
            <person name="Barbe V."/>
            <person name="Bardou P."/>
            <person name="Bechner M."/>
            <person name="Bellec A."/>
            <person name="Berger A."/>
            <person name="Berges H."/>
            <person name="Bidwell S."/>
            <person name="Bisseling T."/>
            <person name="Choisne N."/>
            <person name="Couloux A."/>
            <person name="Denny R."/>
            <person name="Deshpande S."/>
            <person name="Dai X."/>
            <person name="Doyle J.J."/>
            <person name="Dudez A.M."/>
            <person name="Farmer A.D."/>
            <person name="Fouteau S."/>
            <person name="Franken C."/>
            <person name="Gibelin C."/>
            <person name="Gish J."/>
            <person name="Goldstein S."/>
            <person name="Gonzalez A.J."/>
            <person name="Green P.J."/>
            <person name="Hallab A."/>
            <person name="Hartog M."/>
            <person name="Hua A."/>
            <person name="Humphray S.J."/>
            <person name="Jeong D.H."/>
            <person name="Jing Y."/>
            <person name="Jocker A."/>
            <person name="Kenton S.M."/>
            <person name="Kim D.J."/>
            <person name="Klee K."/>
            <person name="Lai H."/>
            <person name="Lang C."/>
            <person name="Lin S."/>
            <person name="Macmil S.L."/>
            <person name="Magdelenat G."/>
            <person name="Matthews L."/>
            <person name="McCorrison J."/>
            <person name="Monaghan E.L."/>
            <person name="Mun J.H."/>
            <person name="Najar F.Z."/>
            <person name="Nicholson C."/>
            <person name="Noirot C."/>
            <person name="O'Bleness M."/>
            <person name="Paule C.R."/>
            <person name="Poulain J."/>
            <person name="Prion F."/>
            <person name="Qin B."/>
            <person name="Qu C."/>
            <person name="Retzel E.F."/>
            <person name="Riddle C."/>
            <person name="Sallet E."/>
            <person name="Samain S."/>
            <person name="Samson N."/>
            <person name="Sanders I."/>
            <person name="Saurat O."/>
            <person name="Scarpelli C."/>
            <person name="Schiex T."/>
            <person name="Segurens B."/>
            <person name="Severin A.J."/>
            <person name="Sherrier D.J."/>
            <person name="Shi R."/>
            <person name="Sims S."/>
            <person name="Singer S.R."/>
            <person name="Sinharoy S."/>
            <person name="Sterck L."/>
            <person name="Viollet A."/>
            <person name="Wang B.B."/>
            <person name="Wang K."/>
            <person name="Wang M."/>
            <person name="Wang X."/>
            <person name="Warfsmann J."/>
            <person name="Weissenbach J."/>
            <person name="White D.D."/>
            <person name="White J.D."/>
            <person name="Wiley G.B."/>
            <person name="Wincker P."/>
            <person name="Xing Y."/>
            <person name="Yang L."/>
            <person name="Yao Z."/>
            <person name="Ying F."/>
            <person name="Zhai J."/>
            <person name="Zhou L."/>
            <person name="Zuber A."/>
            <person name="Denarie J."/>
            <person name="Dixon R.A."/>
            <person name="May G.D."/>
            <person name="Schwartz D.C."/>
            <person name="Rogers J."/>
            <person name="Quetier F."/>
            <person name="Town C.D."/>
            <person name="Roe B.A."/>
        </authorList>
    </citation>
    <scope>NUCLEOTIDE SEQUENCE [LARGE SCALE GENOMIC DNA]</scope>
    <source>
        <strain evidence="4">A17</strain>
        <strain evidence="5 6">cv. Jemalong A17</strain>
    </source>
</reference>
<gene>
    <name evidence="4" type="ordered locus">MTR_3g061700</name>
</gene>
<dbReference type="STRING" id="3880.G7J272"/>
<evidence type="ECO:0000313" key="6">
    <source>
        <dbReference type="Proteomes" id="UP000002051"/>
    </source>
</evidence>
<dbReference type="GO" id="GO:0097602">
    <property type="term" value="F:cullin family protein binding"/>
    <property type="evidence" value="ECO:0000318"/>
    <property type="project" value="GO_Central"/>
</dbReference>
<dbReference type="EnsemblPlants" id="AES70735">
    <property type="protein sequence ID" value="AES70735"/>
    <property type="gene ID" value="MTR_3g061700"/>
</dbReference>
<dbReference type="GO" id="GO:0005737">
    <property type="term" value="C:cytoplasm"/>
    <property type="evidence" value="ECO:0000318"/>
    <property type="project" value="GO_Central"/>
</dbReference>
<dbReference type="SUPFAM" id="SSF81382">
    <property type="entry name" value="Skp1 dimerisation domain-like"/>
    <property type="match status" value="1"/>
</dbReference>
<dbReference type="EMBL" id="CM001219">
    <property type="protein sequence ID" value="AES70735.1"/>
    <property type="molecule type" value="Genomic_DNA"/>
</dbReference>
<dbReference type="InterPro" id="IPR036296">
    <property type="entry name" value="SKP1-like_dim_sf"/>
</dbReference>
<feature type="domain" description="SKP1 component dimerisation" evidence="3">
    <location>
        <begin position="51"/>
        <end position="87"/>
    </location>
</feature>
<dbReference type="InterPro" id="IPR016897">
    <property type="entry name" value="SKP1"/>
</dbReference>
<dbReference type="GO" id="GO:0005634">
    <property type="term" value="C:nucleus"/>
    <property type="evidence" value="ECO:0000318"/>
    <property type="project" value="GO_Central"/>
</dbReference>
<dbReference type="AlphaFoldDB" id="G7J272"/>
<dbReference type="InterPro" id="IPR011333">
    <property type="entry name" value="SKP1/BTB/POZ_sf"/>
</dbReference>
<evidence type="ECO:0000256" key="1">
    <source>
        <dbReference type="ARBA" id="ARBA00004906"/>
    </source>
</evidence>
<sequence>MLTLILDYCRFDHVQGHSNKEQKSYDDKFVWIDATRLCELMSVAKYLQLEPLYDLTCHAIARIIEGRSSEEIHDIFHLPDDLMEEEKLEQMLNITCDPSIRLMNFDELLSFINESNDGETKRKKTCKNKKKKKNRRKKKDQQKNSSLKEEDDPVVEFNDEIDQVLQEKIDREVEEFARRLNCAWEERKIEILRGAGNHKEIIA</sequence>
<evidence type="ECO:0000313" key="5">
    <source>
        <dbReference type="EnsemblPlants" id="AES70735"/>
    </source>
</evidence>
<dbReference type="eggNOG" id="KOG1724">
    <property type="taxonomic scope" value="Eukaryota"/>
</dbReference>
<dbReference type="HOGENOM" id="CLU_1350684_0_0_1"/>
<dbReference type="InterPro" id="IPR016072">
    <property type="entry name" value="Skp1_comp_dimer"/>
</dbReference>
<evidence type="ECO:0000313" key="4">
    <source>
        <dbReference type="EMBL" id="AES70735.1"/>
    </source>
</evidence>
<dbReference type="Proteomes" id="UP000002051">
    <property type="component" value="Chromosome 3"/>
</dbReference>
<dbReference type="PANTHER" id="PTHR11165">
    <property type="entry name" value="SKP1"/>
    <property type="match status" value="1"/>
</dbReference>
<feature type="compositionally biased region" description="Basic residues" evidence="2">
    <location>
        <begin position="121"/>
        <end position="140"/>
    </location>
</feature>
<reference evidence="5" key="3">
    <citation type="submission" date="2015-04" db="UniProtKB">
        <authorList>
            <consortium name="EnsemblPlants"/>
        </authorList>
    </citation>
    <scope>IDENTIFICATION</scope>
    <source>
        <strain evidence="5">cv. Jemalong A17</strain>
    </source>
</reference>
<dbReference type="Pfam" id="PF01466">
    <property type="entry name" value="Skp1"/>
    <property type="match status" value="1"/>
</dbReference>
<reference evidence="4 6" key="2">
    <citation type="journal article" date="2014" name="BMC Genomics">
        <title>An improved genome release (version Mt4.0) for the model legume Medicago truncatula.</title>
        <authorList>
            <person name="Tang H."/>
            <person name="Krishnakumar V."/>
            <person name="Bidwell S."/>
            <person name="Rosen B."/>
            <person name="Chan A."/>
            <person name="Zhou S."/>
            <person name="Gentzbittel L."/>
            <person name="Childs K.L."/>
            <person name="Yandell M."/>
            <person name="Gundlach H."/>
            <person name="Mayer K.F."/>
            <person name="Schwartz D.C."/>
            <person name="Town C.D."/>
        </authorList>
    </citation>
    <scope>GENOME REANNOTATION</scope>
    <source>
        <strain evidence="5 6">cv. Jemalong A17</strain>
    </source>
</reference>
<name>G7J272_MEDTR</name>
<evidence type="ECO:0000259" key="3">
    <source>
        <dbReference type="Pfam" id="PF01466"/>
    </source>
</evidence>
<comment type="pathway">
    <text evidence="1">Protein modification; protein ubiquitination.</text>
</comment>
<organism evidence="4 6">
    <name type="scientific">Medicago truncatula</name>
    <name type="common">Barrel medic</name>
    <name type="synonym">Medicago tribuloides</name>
    <dbReference type="NCBI Taxonomy" id="3880"/>
    <lineage>
        <taxon>Eukaryota</taxon>
        <taxon>Viridiplantae</taxon>
        <taxon>Streptophyta</taxon>
        <taxon>Embryophyta</taxon>
        <taxon>Tracheophyta</taxon>
        <taxon>Spermatophyta</taxon>
        <taxon>Magnoliopsida</taxon>
        <taxon>eudicotyledons</taxon>
        <taxon>Gunneridae</taxon>
        <taxon>Pentapetalae</taxon>
        <taxon>rosids</taxon>
        <taxon>fabids</taxon>
        <taxon>Fabales</taxon>
        <taxon>Fabaceae</taxon>
        <taxon>Papilionoideae</taxon>
        <taxon>50 kb inversion clade</taxon>
        <taxon>NPAAA clade</taxon>
        <taxon>Hologalegina</taxon>
        <taxon>IRL clade</taxon>
        <taxon>Trifolieae</taxon>
        <taxon>Medicago</taxon>
    </lineage>
</organism>
<evidence type="ECO:0000256" key="2">
    <source>
        <dbReference type="SAM" id="MobiDB-lite"/>
    </source>
</evidence>
<proteinExistence type="predicted"/>
<accession>G7J272</accession>